<sequence>MSNKCTTDKTRDALKSLEPWADDEIGRLEKTFAAHRRSDDIAASGPESRGSIFAIPFGVLTKEGFAAGFLLGLISGLALWALVTRF</sequence>
<proteinExistence type="predicted"/>
<name>Q1YQ44_9GAMM</name>
<keyword evidence="1" id="KW-1133">Transmembrane helix</keyword>
<keyword evidence="1" id="KW-0812">Transmembrane</keyword>
<dbReference type="EMBL" id="AAPI01000007">
    <property type="protein sequence ID" value="EAS46399.1"/>
    <property type="molecule type" value="Genomic_DNA"/>
</dbReference>
<organism evidence="2 3">
    <name type="scientific">gamma proteobacterium HTCC2207</name>
    <dbReference type="NCBI Taxonomy" id="314287"/>
    <lineage>
        <taxon>Bacteria</taxon>
        <taxon>Pseudomonadati</taxon>
        <taxon>Pseudomonadota</taxon>
        <taxon>Gammaproteobacteria</taxon>
        <taxon>Cellvibrionales</taxon>
        <taxon>Porticoccaceae</taxon>
        <taxon>SAR92 clade</taxon>
    </lineage>
</organism>
<evidence type="ECO:0008006" key="4">
    <source>
        <dbReference type="Google" id="ProtNLM"/>
    </source>
</evidence>
<keyword evidence="1" id="KW-0472">Membrane</keyword>
<protein>
    <recommendedName>
        <fullName evidence="4">Tetrahydromethanopterin S-methyltransferase</fullName>
    </recommendedName>
</protein>
<gene>
    <name evidence="2" type="ORF">GB2207_00460</name>
</gene>
<evidence type="ECO:0000313" key="3">
    <source>
        <dbReference type="Proteomes" id="UP000005555"/>
    </source>
</evidence>
<dbReference type="STRING" id="314287.GB2207_00460"/>
<dbReference type="OrthoDB" id="9886089at2"/>
<reference evidence="2 3" key="1">
    <citation type="submission" date="2006-03" db="EMBL/GenBank/DDBJ databases">
        <authorList>
            <person name="Giovannoni S.J."/>
            <person name="Cho J.-C."/>
            <person name="Ferriera S."/>
            <person name="Johnson J."/>
            <person name="Kravitz S."/>
            <person name="Halpern A."/>
            <person name="Remington K."/>
            <person name="Beeson K."/>
            <person name="Tran B."/>
            <person name="Rogers Y.-H."/>
            <person name="Friedman R."/>
            <person name="Venter J.C."/>
        </authorList>
    </citation>
    <scope>NUCLEOTIDE SEQUENCE [LARGE SCALE GENOMIC DNA]</scope>
    <source>
        <strain evidence="2 3">HTCC2207</strain>
    </source>
</reference>
<feature type="transmembrane region" description="Helical" evidence="1">
    <location>
        <begin position="65"/>
        <end position="83"/>
    </location>
</feature>
<comment type="caution">
    <text evidence="2">The sequence shown here is derived from an EMBL/GenBank/DDBJ whole genome shotgun (WGS) entry which is preliminary data.</text>
</comment>
<dbReference type="HOGENOM" id="CLU_2493435_0_0_6"/>
<keyword evidence="3" id="KW-1185">Reference proteome</keyword>
<evidence type="ECO:0000313" key="2">
    <source>
        <dbReference type="EMBL" id="EAS46399.1"/>
    </source>
</evidence>
<accession>Q1YQ44</accession>
<dbReference type="Proteomes" id="UP000005555">
    <property type="component" value="Unassembled WGS sequence"/>
</dbReference>
<dbReference type="AlphaFoldDB" id="Q1YQ44"/>
<evidence type="ECO:0000256" key="1">
    <source>
        <dbReference type="SAM" id="Phobius"/>
    </source>
</evidence>